<dbReference type="PROSITE" id="PS00061">
    <property type="entry name" value="ADH_SHORT"/>
    <property type="match status" value="1"/>
</dbReference>
<dbReference type="PRINTS" id="PR00081">
    <property type="entry name" value="GDHRDH"/>
</dbReference>
<protein>
    <recommendedName>
        <fullName evidence="4">2,5-dichloro-2,5-cyclohexadiene-1,4-diol dehydrogenase</fullName>
    </recommendedName>
</protein>
<gene>
    <name evidence="2" type="ORF">ETSY1_24540</name>
</gene>
<dbReference type="InterPro" id="IPR002347">
    <property type="entry name" value="SDR_fam"/>
</dbReference>
<dbReference type="SUPFAM" id="SSF51735">
    <property type="entry name" value="NAD(P)-binding Rossmann-fold domains"/>
    <property type="match status" value="1"/>
</dbReference>
<evidence type="ECO:0000313" key="2">
    <source>
        <dbReference type="EMBL" id="ETW96962.1"/>
    </source>
</evidence>
<organism evidence="2 3">
    <name type="scientific">Entotheonella factor</name>
    <dbReference type="NCBI Taxonomy" id="1429438"/>
    <lineage>
        <taxon>Bacteria</taxon>
        <taxon>Pseudomonadati</taxon>
        <taxon>Nitrospinota/Tectimicrobiota group</taxon>
        <taxon>Candidatus Tectimicrobiota</taxon>
        <taxon>Candidatus Entotheonellia</taxon>
        <taxon>Candidatus Entotheonellales</taxon>
        <taxon>Candidatus Entotheonellaceae</taxon>
        <taxon>Candidatus Entotheonella</taxon>
    </lineage>
</organism>
<dbReference type="PANTHER" id="PTHR42879:SF2">
    <property type="entry name" value="3-OXOACYL-[ACYL-CARRIER-PROTEIN] REDUCTASE FABG"/>
    <property type="match status" value="1"/>
</dbReference>
<dbReference type="InterPro" id="IPR050259">
    <property type="entry name" value="SDR"/>
</dbReference>
<dbReference type="EMBL" id="AZHW01000723">
    <property type="protein sequence ID" value="ETW96962.1"/>
    <property type="molecule type" value="Genomic_DNA"/>
</dbReference>
<dbReference type="Gene3D" id="3.40.50.720">
    <property type="entry name" value="NAD(P)-binding Rossmann-like Domain"/>
    <property type="match status" value="1"/>
</dbReference>
<dbReference type="InterPro" id="IPR020904">
    <property type="entry name" value="Sc_DH/Rdtase_CS"/>
</dbReference>
<dbReference type="InterPro" id="IPR036291">
    <property type="entry name" value="NAD(P)-bd_dom_sf"/>
</dbReference>
<dbReference type="HOGENOM" id="CLU_010194_1_2_7"/>
<comment type="similarity">
    <text evidence="1">Belongs to the short-chain dehydrogenases/reductases (SDR) family.</text>
</comment>
<dbReference type="Proteomes" id="UP000019141">
    <property type="component" value="Unassembled WGS sequence"/>
</dbReference>
<dbReference type="GO" id="GO:0032787">
    <property type="term" value="P:monocarboxylic acid metabolic process"/>
    <property type="evidence" value="ECO:0007669"/>
    <property type="project" value="UniProtKB-ARBA"/>
</dbReference>
<comment type="caution">
    <text evidence="2">The sequence shown here is derived from an EMBL/GenBank/DDBJ whole genome shotgun (WGS) entry which is preliminary data.</text>
</comment>
<dbReference type="AlphaFoldDB" id="W4LG33"/>
<evidence type="ECO:0000256" key="1">
    <source>
        <dbReference type="ARBA" id="ARBA00006484"/>
    </source>
</evidence>
<dbReference type="Pfam" id="PF13561">
    <property type="entry name" value="adh_short_C2"/>
    <property type="match status" value="1"/>
</dbReference>
<dbReference type="FunFam" id="3.40.50.720:FF:000084">
    <property type="entry name" value="Short-chain dehydrogenase reductase"/>
    <property type="match status" value="1"/>
</dbReference>
<accession>W4LG33</accession>
<name>W4LG33_ENTF1</name>
<dbReference type="PATRIC" id="fig|1429438.4.peg.4706"/>
<evidence type="ECO:0008006" key="4">
    <source>
        <dbReference type="Google" id="ProtNLM"/>
    </source>
</evidence>
<dbReference type="CDD" id="cd05233">
    <property type="entry name" value="SDR_c"/>
    <property type="match status" value="1"/>
</dbReference>
<proteinExistence type="inferred from homology"/>
<dbReference type="PANTHER" id="PTHR42879">
    <property type="entry name" value="3-OXOACYL-(ACYL-CARRIER-PROTEIN) REDUCTASE"/>
    <property type="match status" value="1"/>
</dbReference>
<evidence type="ECO:0000313" key="3">
    <source>
        <dbReference type="Proteomes" id="UP000019141"/>
    </source>
</evidence>
<sequence length="260" mass="27401">MRLEGKIGMVTAAGSGMGRAGAMRFAREGASVGVVDINPDAVESVVADIVNAGGTATGIVADLRQDDEAQRIVHETKNAFGGLDFVWNHVGHPGPASVEGVNWEDFQIAMDLNLRSVIVTTETAIPEMRARGGGALLFTSSVSGLIGSRMSPIYSAAKFGVNGFMKALAIRLAPDNIRVNSICPGPIDTPMLRVFVKRPDQQGTEDMDVEDLIHRRQTRVPMGRPGKPEEIANAALFLLSDEASFVTGVAFPVDGGATAG</sequence>
<reference evidence="2 3" key="1">
    <citation type="journal article" date="2014" name="Nature">
        <title>An environmental bacterial taxon with a large and distinct metabolic repertoire.</title>
        <authorList>
            <person name="Wilson M.C."/>
            <person name="Mori T."/>
            <person name="Ruckert C."/>
            <person name="Uria A.R."/>
            <person name="Helf M.J."/>
            <person name="Takada K."/>
            <person name="Gernert C."/>
            <person name="Steffens U.A."/>
            <person name="Heycke N."/>
            <person name="Schmitt S."/>
            <person name="Rinke C."/>
            <person name="Helfrich E.J."/>
            <person name="Brachmann A.O."/>
            <person name="Gurgui C."/>
            <person name="Wakimoto T."/>
            <person name="Kracht M."/>
            <person name="Crusemann M."/>
            <person name="Hentschel U."/>
            <person name="Abe I."/>
            <person name="Matsunaga S."/>
            <person name="Kalinowski J."/>
            <person name="Takeyama H."/>
            <person name="Piel J."/>
        </authorList>
    </citation>
    <scope>NUCLEOTIDE SEQUENCE [LARGE SCALE GENOMIC DNA]</scope>
    <source>
        <strain evidence="3">TSY1</strain>
    </source>
</reference>
<keyword evidence="3" id="KW-1185">Reference proteome</keyword>